<proteinExistence type="predicted"/>
<dbReference type="AlphaFoldDB" id="A0AAN8EGC5"/>
<keyword evidence="3" id="KW-1185">Reference proteome</keyword>
<reference evidence="2 3" key="1">
    <citation type="submission" date="2022-12" db="EMBL/GenBank/DDBJ databases">
        <title>Genomic features and morphological characterization of a novel Knufia sp. strain isolated from spacecraft assembly facility.</title>
        <authorList>
            <person name="Teixeira M."/>
            <person name="Chander A.M."/>
            <person name="Stajich J.E."/>
            <person name="Venkateswaran K."/>
        </authorList>
    </citation>
    <scope>NUCLEOTIDE SEQUENCE [LARGE SCALE GENOMIC DNA]</scope>
    <source>
        <strain evidence="2 3">FJI-L2-BK-P2</strain>
    </source>
</reference>
<dbReference type="Proteomes" id="UP001316803">
    <property type="component" value="Unassembled WGS sequence"/>
</dbReference>
<gene>
    <name evidence="2" type="ORF">OHC33_008842</name>
</gene>
<evidence type="ECO:0000313" key="3">
    <source>
        <dbReference type="Proteomes" id="UP001316803"/>
    </source>
</evidence>
<comment type="caution">
    <text evidence="2">The sequence shown here is derived from an EMBL/GenBank/DDBJ whole genome shotgun (WGS) entry which is preliminary data.</text>
</comment>
<feature type="region of interest" description="Disordered" evidence="1">
    <location>
        <begin position="27"/>
        <end position="48"/>
    </location>
</feature>
<organism evidence="2 3">
    <name type="scientific">Knufia fluminis</name>
    <dbReference type="NCBI Taxonomy" id="191047"/>
    <lineage>
        <taxon>Eukaryota</taxon>
        <taxon>Fungi</taxon>
        <taxon>Dikarya</taxon>
        <taxon>Ascomycota</taxon>
        <taxon>Pezizomycotina</taxon>
        <taxon>Eurotiomycetes</taxon>
        <taxon>Chaetothyriomycetidae</taxon>
        <taxon>Chaetothyriales</taxon>
        <taxon>Trichomeriaceae</taxon>
        <taxon>Knufia</taxon>
    </lineage>
</organism>
<protein>
    <submittedName>
        <fullName evidence="2">Uncharacterized protein</fullName>
    </submittedName>
</protein>
<name>A0AAN8EGC5_9EURO</name>
<dbReference type="EMBL" id="JAKLMC020000029">
    <property type="protein sequence ID" value="KAK5950127.1"/>
    <property type="molecule type" value="Genomic_DNA"/>
</dbReference>
<sequence length="441" mass="48976">MAQASQPLGYICRSCRHALKSSSTLRTPTSIRGFSSTPTRSKTLATFTPTSSPELDALLSRWRSEVFLPSVLPPHHTALIYQASKRDILTTPPGVTVTVQTAFPPNAKNASEAEDENIKLQPMNKFDRPSQEASIRQITDVLSKSDDAATWDNLIPFLEGMHVARMSIGQAFVPRLARKANLQGKGRWNTILTAATLAKRTDVRLDQRELTRELVLGAHDRGAVAAFANNAPSKTVERIVLMLEADEHCGKHHSDRVKRMTDGDTSLSDKERLILRAYSDMRRDPLVVAASLSFASAQAIRDSKGKDTDGTVAKAAQKYLAIVDSLEGGLIQYLQEQNMRPRMQKSKKHMENRSWWRDSQVLEELAVIKCALTLANKVDMQPTLGKEKNIQVHSATRKQLDMIQPEIAAATTSVRNGSEDGEKPRRCFQMLDAVQNALKQL</sequence>
<evidence type="ECO:0000256" key="1">
    <source>
        <dbReference type="SAM" id="MobiDB-lite"/>
    </source>
</evidence>
<accession>A0AAN8EGC5</accession>
<evidence type="ECO:0000313" key="2">
    <source>
        <dbReference type="EMBL" id="KAK5950127.1"/>
    </source>
</evidence>